<protein>
    <submittedName>
        <fullName evidence="2">Uncharacterized protein</fullName>
    </submittedName>
</protein>
<evidence type="ECO:0000256" key="1">
    <source>
        <dbReference type="SAM" id="MobiDB-lite"/>
    </source>
</evidence>
<dbReference type="Proteomes" id="UP001583177">
    <property type="component" value="Unassembled WGS sequence"/>
</dbReference>
<feature type="region of interest" description="Disordered" evidence="1">
    <location>
        <begin position="63"/>
        <end position="104"/>
    </location>
</feature>
<keyword evidence="3" id="KW-1185">Reference proteome</keyword>
<evidence type="ECO:0000313" key="2">
    <source>
        <dbReference type="EMBL" id="KAL1860494.1"/>
    </source>
</evidence>
<reference evidence="2 3" key="1">
    <citation type="journal article" date="2024" name="IMA Fungus">
        <title>IMA Genome - F19 : A genome assembly and annotation guide to empower mycologists, including annotated draft genome sequences of Ceratocystis pirilliformis, Diaporthe australafricana, Fusarium ophioides, Paecilomyces lecythidis, and Sporothrix stenoceras.</title>
        <authorList>
            <person name="Aylward J."/>
            <person name="Wilson A.M."/>
            <person name="Visagie C.M."/>
            <person name="Spraker J."/>
            <person name="Barnes I."/>
            <person name="Buitendag C."/>
            <person name="Ceriani C."/>
            <person name="Del Mar Angel L."/>
            <person name="du Plessis D."/>
            <person name="Fuchs T."/>
            <person name="Gasser K."/>
            <person name="Kramer D."/>
            <person name="Li W."/>
            <person name="Munsamy K."/>
            <person name="Piso A."/>
            <person name="Price J.L."/>
            <person name="Sonnekus B."/>
            <person name="Thomas C."/>
            <person name="van der Nest A."/>
            <person name="van Dijk A."/>
            <person name="van Heerden A."/>
            <person name="van Vuuren N."/>
            <person name="Yilmaz N."/>
            <person name="Duong T.A."/>
            <person name="van der Merwe N.A."/>
            <person name="Wingfield M.J."/>
            <person name="Wingfield B.D."/>
        </authorList>
    </citation>
    <scope>NUCLEOTIDE SEQUENCE [LARGE SCALE GENOMIC DNA]</scope>
    <source>
        <strain evidence="2 3">CMW 18300</strain>
    </source>
</reference>
<evidence type="ECO:0000313" key="3">
    <source>
        <dbReference type="Proteomes" id="UP001583177"/>
    </source>
</evidence>
<gene>
    <name evidence="2" type="ORF">Daus18300_009126</name>
</gene>
<dbReference type="EMBL" id="JAWRVE010000091">
    <property type="protein sequence ID" value="KAL1860494.1"/>
    <property type="molecule type" value="Genomic_DNA"/>
</dbReference>
<comment type="caution">
    <text evidence="2">The sequence shown here is derived from an EMBL/GenBank/DDBJ whole genome shotgun (WGS) entry which is preliminary data.</text>
</comment>
<organism evidence="2 3">
    <name type="scientific">Diaporthe australafricana</name>
    <dbReference type="NCBI Taxonomy" id="127596"/>
    <lineage>
        <taxon>Eukaryota</taxon>
        <taxon>Fungi</taxon>
        <taxon>Dikarya</taxon>
        <taxon>Ascomycota</taxon>
        <taxon>Pezizomycotina</taxon>
        <taxon>Sordariomycetes</taxon>
        <taxon>Sordariomycetidae</taxon>
        <taxon>Diaporthales</taxon>
        <taxon>Diaporthaceae</taxon>
        <taxon>Diaporthe</taxon>
    </lineage>
</organism>
<name>A0ABR3WFG4_9PEZI</name>
<feature type="compositionally biased region" description="Low complexity" evidence="1">
    <location>
        <begin position="63"/>
        <end position="73"/>
    </location>
</feature>
<accession>A0ABR3WFG4</accession>
<feature type="compositionally biased region" description="Polar residues" evidence="1">
    <location>
        <begin position="74"/>
        <end position="98"/>
    </location>
</feature>
<sequence length="236" mass="27135">MASAQDSTFAQWAQQTYGPTITRRTNAHAHDGFSSDIVFLVALKRAGQLSALNQVHTPNQSAILSSSQSTISSPNKDVQSPTSAQNTTQKTTPESTDLTPPEAATLTFPRTWMKRTDPIIQKDSIKPEPEQPKLEVDWRIWYPDPIAVDKWVRSLSTFDRLEHFVYIKIKTFRDHVKVHIPLYCRQWQIDKEEDMRRRKFFEKHGPAAFEAQYINSNYVGHTEFLLCDPSETAWLE</sequence>
<proteinExistence type="predicted"/>